<dbReference type="EMBL" id="NCKU01001385">
    <property type="protein sequence ID" value="RWS12235.1"/>
    <property type="molecule type" value="Genomic_DNA"/>
</dbReference>
<gene>
    <name evidence="7" type="ORF">B4U79_03094</name>
</gene>
<feature type="domain" description="Ribosome biogenesis protein BMS1/TSR1 C-terminal" evidence="6">
    <location>
        <begin position="427"/>
        <end position="712"/>
    </location>
</feature>
<feature type="compositionally biased region" description="Acidic residues" evidence="4">
    <location>
        <begin position="292"/>
        <end position="303"/>
    </location>
</feature>
<dbReference type="GO" id="GO:0000462">
    <property type="term" value="P:maturation of SSU-rRNA from tricistronic rRNA transcript (SSU-rRNA, 5.8S rRNA, LSU-rRNA)"/>
    <property type="evidence" value="ECO:0007669"/>
    <property type="project" value="TreeGrafter"/>
</dbReference>
<dbReference type="Pfam" id="PF04950">
    <property type="entry name" value="RIBIOP_C"/>
    <property type="match status" value="1"/>
</dbReference>
<feature type="region of interest" description="Disordered" evidence="4">
    <location>
        <begin position="277"/>
        <end position="312"/>
    </location>
</feature>
<name>A0A3S3Q1R3_9ACAR</name>
<evidence type="ECO:0000259" key="6">
    <source>
        <dbReference type="SMART" id="SM01362"/>
    </source>
</evidence>
<dbReference type="GO" id="GO:0034511">
    <property type="term" value="F:U3 snoRNA binding"/>
    <property type="evidence" value="ECO:0007669"/>
    <property type="project" value="TreeGrafter"/>
</dbReference>
<feature type="region of interest" description="Disordered" evidence="4">
    <location>
        <begin position="1"/>
        <end position="38"/>
    </location>
</feature>
<proteinExistence type="inferred from homology"/>
<comment type="similarity">
    <text evidence="2">Belongs to the TRAFAC class translation factor GTPase superfamily. Bms1-like GTPase family. TSR1 subfamily.</text>
</comment>
<dbReference type="GO" id="GO:0005634">
    <property type="term" value="C:nucleus"/>
    <property type="evidence" value="ECO:0007669"/>
    <property type="project" value="InterPro"/>
</dbReference>
<dbReference type="InterPro" id="IPR039761">
    <property type="entry name" value="Bms1/Tsr1"/>
</dbReference>
<feature type="domain" description="AARP2CN" evidence="5">
    <location>
        <begin position="184"/>
        <end position="265"/>
    </location>
</feature>
<feature type="region of interest" description="Disordered" evidence="4">
    <location>
        <begin position="340"/>
        <end position="381"/>
    </location>
</feature>
<accession>A0A3S3Q1R3</accession>
<dbReference type="InterPro" id="IPR007034">
    <property type="entry name" value="BMS1_TSR1_C"/>
</dbReference>
<dbReference type="SMART" id="SM01362">
    <property type="entry name" value="DUF663"/>
    <property type="match status" value="1"/>
</dbReference>
<dbReference type="GO" id="GO:0005525">
    <property type="term" value="F:GTP binding"/>
    <property type="evidence" value="ECO:0007669"/>
    <property type="project" value="TreeGrafter"/>
</dbReference>
<reference evidence="7 8" key="1">
    <citation type="journal article" date="2018" name="Gigascience">
        <title>Genomes of trombidid mites reveal novel predicted allergens and laterally-transferred genes associated with secondary metabolism.</title>
        <authorList>
            <person name="Dong X."/>
            <person name="Chaisiri K."/>
            <person name="Xia D."/>
            <person name="Armstrong S.D."/>
            <person name="Fang Y."/>
            <person name="Donnelly M.J."/>
            <person name="Kadowaki T."/>
            <person name="McGarry J.W."/>
            <person name="Darby A.C."/>
            <person name="Makepeace B.L."/>
        </authorList>
    </citation>
    <scope>NUCLEOTIDE SEQUENCE [LARGE SCALE GENOMIC DNA]</scope>
    <source>
        <strain evidence="7">UoL-WK</strain>
    </source>
</reference>
<comment type="caution">
    <text evidence="7">The sequence shown here is derived from an EMBL/GenBank/DDBJ whole genome shotgun (WGS) entry which is preliminary data.</text>
</comment>
<evidence type="ECO:0000313" key="8">
    <source>
        <dbReference type="Proteomes" id="UP000285301"/>
    </source>
</evidence>
<dbReference type="OrthoDB" id="119302at2759"/>
<evidence type="ECO:0000256" key="1">
    <source>
        <dbReference type="ARBA" id="ARBA00037087"/>
    </source>
</evidence>
<sequence length="737" mass="85553">MQQKHKSGPLKQENKAHKTGRHRSNRSVNNATHGRVEAKVFTKRNKAELRRHERRNQIQQLRKLKKDQTLNEKRKIGTLEKPPVLVALIAFDDQDLHSFVDLLSSCDEQIMVNKNSFELDEDFITNNLILNAVFSHCLPTTLHVVRNLDSVPVKKQSDVKKHIKKSIEVKFPDAKILSADNSQQILQLFNLMGNCKRQKVSFRKHRAQVMAENIDFEPSSDDSEKGTLLVSGFVRNSSLKVNRLIHIPGAGDFQLSSIEIISDPYSFNRKANQMDQTPNVVLKPDPSLQESLESEVPLDEMEGEQTWPSPDEIAASQSETKKIMKKVPKGTSEYQAAWIVENDDEGEENEDEDEDEEENEDLDKDMQPQNDDESEEENDDVITIMDEEYETISVNEGNYDEKLNKEEEDSALRKFREARMEEMFPDEIDTPLDIAAHVRFARYRGLKSFRTSPVDPKENLPRDYAKIIQFENFQRTKKRILSEELDAVAEEGSFVKISVKNVPRELMTYFEANPQHPLILYELLPYEQKMSVINLVLRKHHLFAEPIKSKEKLIFHFGCRRFTAHPIFSCHTNGDKFKYERFMRNDSAVVATIYAPVTFPPASVIVFKEYNDGTQSLVATGSLLSINPDRIIMKRIRLSGHPFKINKKSAVVRYMFFNRDDILWFKPVELRTKYGRKGHIKEPLGTHGHMKCTFDKPLRSEDTVMMNLYKRVFPKWNYELYTKNYIVKEFDGEQMDE</sequence>
<feature type="compositionally biased region" description="Acidic residues" evidence="4">
    <location>
        <begin position="341"/>
        <end position="363"/>
    </location>
</feature>
<dbReference type="PANTHER" id="PTHR12858">
    <property type="entry name" value="RIBOSOME BIOGENESIS PROTEIN"/>
    <property type="match status" value="1"/>
</dbReference>
<dbReference type="InterPro" id="IPR012948">
    <property type="entry name" value="AARP2CN"/>
</dbReference>
<dbReference type="SMART" id="SM00785">
    <property type="entry name" value="AARP2CN"/>
    <property type="match status" value="1"/>
</dbReference>
<dbReference type="GO" id="GO:0030688">
    <property type="term" value="C:preribosome, small subunit precursor"/>
    <property type="evidence" value="ECO:0007669"/>
    <property type="project" value="TreeGrafter"/>
</dbReference>
<protein>
    <recommendedName>
        <fullName evidence="3">Pre-rRNA-processing protein TSR1 homolog</fullName>
    </recommendedName>
</protein>
<evidence type="ECO:0000256" key="3">
    <source>
        <dbReference type="ARBA" id="ARBA00040070"/>
    </source>
</evidence>
<organism evidence="7 8">
    <name type="scientific">Dinothrombium tinctorium</name>
    <dbReference type="NCBI Taxonomy" id="1965070"/>
    <lineage>
        <taxon>Eukaryota</taxon>
        <taxon>Metazoa</taxon>
        <taxon>Ecdysozoa</taxon>
        <taxon>Arthropoda</taxon>
        <taxon>Chelicerata</taxon>
        <taxon>Arachnida</taxon>
        <taxon>Acari</taxon>
        <taxon>Acariformes</taxon>
        <taxon>Trombidiformes</taxon>
        <taxon>Prostigmata</taxon>
        <taxon>Anystina</taxon>
        <taxon>Parasitengona</taxon>
        <taxon>Trombidioidea</taxon>
        <taxon>Trombidiidae</taxon>
        <taxon>Dinothrombium</taxon>
    </lineage>
</organism>
<feature type="compositionally biased region" description="Acidic residues" evidence="4">
    <location>
        <begin position="370"/>
        <end position="381"/>
    </location>
</feature>
<dbReference type="GO" id="GO:0003924">
    <property type="term" value="F:GTPase activity"/>
    <property type="evidence" value="ECO:0007669"/>
    <property type="project" value="TreeGrafter"/>
</dbReference>
<evidence type="ECO:0000313" key="7">
    <source>
        <dbReference type="EMBL" id="RWS12235.1"/>
    </source>
</evidence>
<evidence type="ECO:0000259" key="5">
    <source>
        <dbReference type="SMART" id="SM00785"/>
    </source>
</evidence>
<dbReference type="Pfam" id="PF08142">
    <property type="entry name" value="AARP2CN"/>
    <property type="match status" value="1"/>
</dbReference>
<dbReference type="Proteomes" id="UP000285301">
    <property type="component" value="Unassembled WGS sequence"/>
</dbReference>
<dbReference type="GO" id="GO:0000479">
    <property type="term" value="P:endonucleolytic cleavage of tricistronic rRNA transcript (SSU-rRNA, 5.8S rRNA, LSU-rRNA)"/>
    <property type="evidence" value="ECO:0007669"/>
    <property type="project" value="TreeGrafter"/>
</dbReference>
<comment type="function">
    <text evidence="1">Required during maturation of the 40S ribosomal subunit in the nucleolus.</text>
</comment>
<dbReference type="PANTHER" id="PTHR12858:SF1">
    <property type="entry name" value="PRE-RRNA-PROCESSING PROTEIN TSR1 HOMOLOG"/>
    <property type="match status" value="1"/>
</dbReference>
<dbReference type="STRING" id="1965070.A0A3S3Q1R3"/>
<keyword evidence="8" id="KW-1185">Reference proteome</keyword>
<evidence type="ECO:0000256" key="2">
    <source>
        <dbReference type="ARBA" id="ARBA00038288"/>
    </source>
</evidence>
<dbReference type="AlphaFoldDB" id="A0A3S3Q1R3"/>
<evidence type="ECO:0000256" key="4">
    <source>
        <dbReference type="SAM" id="MobiDB-lite"/>
    </source>
</evidence>